<dbReference type="STRING" id="1231657.A0A1Y1ZE70"/>
<dbReference type="AlphaFoldDB" id="A0A1Y1ZE70"/>
<sequence length="554" mass="61752">MLGDVQIMSLDTHLERFKLQNQANEIELQKVLIEYSELLEEYKNLKKVFDQKSSSNGHVTLPRKSRSPYVLVLVDGNGYIFNNELVSEKEEGGMKAARMLNEAVEKYLREAVPEASNGRIVVRVYADLTGLSKSLAKSKLVGLEKRSLAAFAAGFTRAMNLFDFVDALDEEGTKFKIKEMFKLAADDSNCSHILYAACHDKGYLTQIVPYSGMRNKVTLVQGSGFDSEFLQFSLNVTHFPTVFRWNGHSSAPSSTTKPNGVPSDRTSTPSKTAKAAKGQTKAHPTRQEDSWGQTTQNGDSWGHSTHNDNSWGHNESMFETNEPSSSGSKGWGENNRSSWGNAPEESKQQGQVPCKYFQKGFCRYGKNCKYDHGHGGFSKPPNDNQHNQPQPDGSSRVNISSSLPPTIPPNYIPLNKDNKRIDIYIKPPTQAEWAVYNDRFRRQKPCNSHHLQGGCTTFNCPYDHSPLEPEAHHCLKYVLKCNPCPKKGACRAADCFYGHICQKDECVGHIKGCKMKADLHNVDPKMISLVPAEEDIVHAADDANEGAPIDSQAW</sequence>
<feature type="domain" description="C3H1-type" evidence="7">
    <location>
        <begin position="348"/>
        <end position="375"/>
    </location>
</feature>
<dbReference type="SUPFAM" id="SSF90229">
    <property type="entry name" value="CCCH zinc finger"/>
    <property type="match status" value="1"/>
</dbReference>
<keyword evidence="2 4" id="KW-0863">Zinc-finger</keyword>
<feature type="region of interest" description="Disordered" evidence="6">
    <location>
        <begin position="375"/>
        <end position="408"/>
    </location>
</feature>
<feature type="compositionally biased region" description="Polar residues" evidence="6">
    <location>
        <begin position="290"/>
        <end position="340"/>
    </location>
</feature>
<evidence type="ECO:0000256" key="6">
    <source>
        <dbReference type="SAM" id="MobiDB-lite"/>
    </source>
</evidence>
<evidence type="ECO:0000259" key="7">
    <source>
        <dbReference type="PROSITE" id="PS50103"/>
    </source>
</evidence>
<feature type="compositionally biased region" description="Low complexity" evidence="6">
    <location>
        <begin position="271"/>
        <end position="282"/>
    </location>
</feature>
<dbReference type="InterPro" id="IPR057683">
    <property type="entry name" value="DUF7923"/>
</dbReference>
<evidence type="ECO:0000256" key="4">
    <source>
        <dbReference type="PROSITE-ProRule" id="PRU00723"/>
    </source>
</evidence>
<dbReference type="PANTHER" id="PTHR37543">
    <property type="entry name" value="CCCH ZINC FINGER DNA BINDING PROTEIN (AFU_ORTHOLOGUE AFUA_5G12760)"/>
    <property type="match status" value="1"/>
</dbReference>
<accession>A0A1Y1ZE70</accession>
<dbReference type="OrthoDB" id="2270193at2759"/>
<evidence type="ECO:0000256" key="1">
    <source>
        <dbReference type="ARBA" id="ARBA00022723"/>
    </source>
</evidence>
<dbReference type="InterPro" id="IPR036855">
    <property type="entry name" value="Znf_CCCH_sf"/>
</dbReference>
<organism evidence="8 9">
    <name type="scientific">Clohesyomyces aquaticus</name>
    <dbReference type="NCBI Taxonomy" id="1231657"/>
    <lineage>
        <taxon>Eukaryota</taxon>
        <taxon>Fungi</taxon>
        <taxon>Dikarya</taxon>
        <taxon>Ascomycota</taxon>
        <taxon>Pezizomycotina</taxon>
        <taxon>Dothideomycetes</taxon>
        <taxon>Pleosporomycetidae</taxon>
        <taxon>Pleosporales</taxon>
        <taxon>Lindgomycetaceae</taxon>
        <taxon>Clohesyomyces</taxon>
    </lineage>
</organism>
<dbReference type="Pfam" id="PF25543">
    <property type="entry name" value="zf-CCCH_tandem"/>
    <property type="match status" value="1"/>
</dbReference>
<dbReference type="SMART" id="SM00356">
    <property type="entry name" value="ZnF_C3H1"/>
    <property type="match status" value="2"/>
</dbReference>
<evidence type="ECO:0000256" key="2">
    <source>
        <dbReference type="ARBA" id="ARBA00022771"/>
    </source>
</evidence>
<keyword evidence="3 4" id="KW-0862">Zinc</keyword>
<dbReference type="InterPro" id="IPR057654">
    <property type="entry name" value="Znf-CCCH_tandem"/>
</dbReference>
<dbReference type="Pfam" id="PF00642">
    <property type="entry name" value="zf-CCCH"/>
    <property type="match status" value="1"/>
</dbReference>
<feature type="compositionally biased region" description="Polar residues" evidence="6">
    <location>
        <begin position="393"/>
        <end position="404"/>
    </location>
</feature>
<evidence type="ECO:0000256" key="3">
    <source>
        <dbReference type="ARBA" id="ARBA00022833"/>
    </source>
</evidence>
<feature type="coiled-coil region" evidence="5">
    <location>
        <begin position="21"/>
        <end position="48"/>
    </location>
</feature>
<feature type="compositionally biased region" description="Low complexity" evidence="6">
    <location>
        <begin position="380"/>
        <end position="392"/>
    </location>
</feature>
<feature type="compositionally biased region" description="Polar residues" evidence="6">
    <location>
        <begin position="249"/>
        <end position="270"/>
    </location>
</feature>
<dbReference type="EMBL" id="MCFA01000099">
    <property type="protein sequence ID" value="ORY08516.1"/>
    <property type="molecule type" value="Genomic_DNA"/>
</dbReference>
<dbReference type="Gene3D" id="4.10.1000.10">
    <property type="entry name" value="Zinc finger, CCCH-type"/>
    <property type="match status" value="1"/>
</dbReference>
<dbReference type="Pfam" id="PF25540">
    <property type="entry name" value="DUF7923"/>
    <property type="match status" value="1"/>
</dbReference>
<name>A0A1Y1ZE70_9PLEO</name>
<dbReference type="GO" id="GO:0008270">
    <property type="term" value="F:zinc ion binding"/>
    <property type="evidence" value="ECO:0007669"/>
    <property type="project" value="UniProtKB-KW"/>
</dbReference>
<dbReference type="Proteomes" id="UP000193144">
    <property type="component" value="Unassembled WGS sequence"/>
</dbReference>
<gene>
    <name evidence="8" type="ORF">BCR34DRAFT_569763</name>
</gene>
<keyword evidence="9" id="KW-1185">Reference proteome</keyword>
<proteinExistence type="predicted"/>
<evidence type="ECO:0000313" key="9">
    <source>
        <dbReference type="Proteomes" id="UP000193144"/>
    </source>
</evidence>
<keyword evidence="5" id="KW-0175">Coiled coil</keyword>
<feature type="region of interest" description="Disordered" evidence="6">
    <location>
        <begin position="249"/>
        <end position="351"/>
    </location>
</feature>
<reference evidence="8 9" key="1">
    <citation type="submission" date="2016-07" db="EMBL/GenBank/DDBJ databases">
        <title>Pervasive Adenine N6-methylation of Active Genes in Fungi.</title>
        <authorList>
            <consortium name="DOE Joint Genome Institute"/>
            <person name="Mondo S.J."/>
            <person name="Dannebaum R.O."/>
            <person name="Kuo R.C."/>
            <person name="Labutti K."/>
            <person name="Haridas S."/>
            <person name="Kuo A."/>
            <person name="Salamov A."/>
            <person name="Ahrendt S.R."/>
            <person name="Lipzen A."/>
            <person name="Sullivan W."/>
            <person name="Andreopoulos W.B."/>
            <person name="Clum A."/>
            <person name="Lindquist E."/>
            <person name="Daum C."/>
            <person name="Ramamoorthy G.K."/>
            <person name="Gryganskyi A."/>
            <person name="Culley D."/>
            <person name="Magnuson J.K."/>
            <person name="James T.Y."/>
            <person name="O'Malley M.A."/>
            <person name="Stajich J.E."/>
            <person name="Spatafora J.W."/>
            <person name="Visel A."/>
            <person name="Grigoriev I.V."/>
        </authorList>
    </citation>
    <scope>NUCLEOTIDE SEQUENCE [LARGE SCALE GENOMIC DNA]</scope>
    <source>
        <strain evidence="8 9">CBS 115471</strain>
    </source>
</reference>
<evidence type="ECO:0000256" key="5">
    <source>
        <dbReference type="SAM" id="Coils"/>
    </source>
</evidence>
<dbReference type="PROSITE" id="PS50103">
    <property type="entry name" value="ZF_C3H1"/>
    <property type="match status" value="1"/>
</dbReference>
<feature type="zinc finger region" description="C3H1-type" evidence="4">
    <location>
        <begin position="348"/>
        <end position="375"/>
    </location>
</feature>
<dbReference type="InterPro" id="IPR000571">
    <property type="entry name" value="Znf_CCCH"/>
</dbReference>
<keyword evidence="1 4" id="KW-0479">Metal-binding</keyword>
<comment type="caution">
    <text evidence="8">The sequence shown here is derived from an EMBL/GenBank/DDBJ whole genome shotgun (WGS) entry which is preliminary data.</text>
</comment>
<evidence type="ECO:0000313" key="8">
    <source>
        <dbReference type="EMBL" id="ORY08516.1"/>
    </source>
</evidence>
<dbReference type="Pfam" id="PF25542">
    <property type="entry name" value="zf-CCCH_12"/>
    <property type="match status" value="1"/>
</dbReference>
<protein>
    <recommendedName>
        <fullName evidence="7">C3H1-type domain-containing protein</fullName>
    </recommendedName>
</protein>
<dbReference type="PANTHER" id="PTHR37543:SF1">
    <property type="entry name" value="CCCH ZINC FINGER DNA BINDING PROTEIN (AFU_ORTHOLOGUE AFUA_5G12760)"/>
    <property type="match status" value="1"/>
</dbReference>